<protein>
    <recommendedName>
        <fullName evidence="6">3-oxoacyl-[acyl-carrier-protein] reductase</fullName>
    </recommendedName>
</protein>
<dbReference type="FunFam" id="3.40.50.720:FF:000084">
    <property type="entry name" value="Short-chain dehydrogenase reductase"/>
    <property type="match status" value="1"/>
</dbReference>
<comment type="similarity">
    <text evidence="1">Belongs to the short-chain dehydrogenases/reductases (SDR) family.</text>
</comment>
<proteinExistence type="inferred from homology"/>
<accession>A0A2B7YSK7</accession>
<evidence type="ECO:0000313" key="5">
    <source>
        <dbReference type="Proteomes" id="UP000224634"/>
    </source>
</evidence>
<evidence type="ECO:0000256" key="1">
    <source>
        <dbReference type="ARBA" id="ARBA00006484"/>
    </source>
</evidence>
<dbReference type="Gene3D" id="3.40.50.720">
    <property type="entry name" value="NAD(P)-binding Rossmann-like Domain"/>
    <property type="match status" value="1"/>
</dbReference>
<reference evidence="4 5" key="1">
    <citation type="submission" date="2017-10" db="EMBL/GenBank/DDBJ databases">
        <title>Comparative genomics in systemic dimorphic fungi from Ajellomycetaceae.</title>
        <authorList>
            <person name="Munoz J.F."/>
            <person name="Mcewen J.G."/>
            <person name="Clay O.K."/>
            <person name="Cuomo C.A."/>
        </authorList>
    </citation>
    <scope>NUCLEOTIDE SEQUENCE [LARGE SCALE GENOMIC DNA]</scope>
    <source>
        <strain evidence="4 5">UAMH7299</strain>
    </source>
</reference>
<dbReference type="STRING" id="1447883.A0A2B7YSK7"/>
<dbReference type="InterPro" id="IPR036291">
    <property type="entry name" value="NAD(P)-bd_dom_sf"/>
</dbReference>
<dbReference type="SUPFAM" id="SSF51735">
    <property type="entry name" value="NAD(P)-binding Rossmann-fold domains"/>
    <property type="match status" value="1"/>
</dbReference>
<dbReference type="Proteomes" id="UP000224634">
    <property type="component" value="Unassembled WGS sequence"/>
</dbReference>
<dbReference type="CDD" id="cd05233">
    <property type="entry name" value="SDR_c"/>
    <property type="match status" value="1"/>
</dbReference>
<name>A0A2B7YSK7_POLH7</name>
<dbReference type="InterPro" id="IPR002347">
    <property type="entry name" value="SDR_fam"/>
</dbReference>
<dbReference type="AlphaFoldDB" id="A0A2B7YSK7"/>
<keyword evidence="5" id="KW-1185">Reference proteome</keyword>
<dbReference type="EMBL" id="PDNA01000019">
    <property type="protein sequence ID" value="PGH23878.1"/>
    <property type="molecule type" value="Genomic_DNA"/>
</dbReference>
<dbReference type="GO" id="GO:0048038">
    <property type="term" value="F:quinone binding"/>
    <property type="evidence" value="ECO:0007669"/>
    <property type="project" value="TreeGrafter"/>
</dbReference>
<dbReference type="PRINTS" id="PR00080">
    <property type="entry name" value="SDRFAMILY"/>
</dbReference>
<evidence type="ECO:0008006" key="6">
    <source>
        <dbReference type="Google" id="ProtNLM"/>
    </source>
</evidence>
<keyword evidence="2" id="KW-0521">NADP</keyword>
<dbReference type="GO" id="GO:0016616">
    <property type="term" value="F:oxidoreductase activity, acting on the CH-OH group of donors, NAD or NADP as acceptor"/>
    <property type="evidence" value="ECO:0007669"/>
    <property type="project" value="TreeGrafter"/>
</dbReference>
<comment type="caution">
    <text evidence="4">The sequence shown here is derived from an EMBL/GenBank/DDBJ whole genome shotgun (WGS) entry which is preliminary data.</text>
</comment>
<dbReference type="InterPro" id="IPR020904">
    <property type="entry name" value="Sc_DH/Rdtase_CS"/>
</dbReference>
<evidence type="ECO:0000313" key="4">
    <source>
        <dbReference type="EMBL" id="PGH23878.1"/>
    </source>
</evidence>
<dbReference type="GO" id="GO:0006633">
    <property type="term" value="P:fatty acid biosynthetic process"/>
    <property type="evidence" value="ECO:0007669"/>
    <property type="project" value="TreeGrafter"/>
</dbReference>
<evidence type="ECO:0000256" key="3">
    <source>
        <dbReference type="ARBA" id="ARBA00023002"/>
    </source>
</evidence>
<dbReference type="PANTHER" id="PTHR42760:SF133">
    <property type="entry name" value="3-OXOACYL-[ACYL-CARRIER-PROTEIN] REDUCTASE"/>
    <property type="match status" value="1"/>
</dbReference>
<dbReference type="PROSITE" id="PS00061">
    <property type="entry name" value="ADH_SHORT"/>
    <property type="match status" value="1"/>
</dbReference>
<gene>
    <name evidence="4" type="ORF">AJ80_02127</name>
</gene>
<organism evidence="4 5">
    <name type="scientific">Polytolypa hystricis (strain UAMH7299)</name>
    <dbReference type="NCBI Taxonomy" id="1447883"/>
    <lineage>
        <taxon>Eukaryota</taxon>
        <taxon>Fungi</taxon>
        <taxon>Dikarya</taxon>
        <taxon>Ascomycota</taxon>
        <taxon>Pezizomycotina</taxon>
        <taxon>Eurotiomycetes</taxon>
        <taxon>Eurotiomycetidae</taxon>
        <taxon>Onygenales</taxon>
        <taxon>Onygenales incertae sedis</taxon>
        <taxon>Polytolypa</taxon>
    </lineage>
</organism>
<dbReference type="PANTHER" id="PTHR42760">
    <property type="entry name" value="SHORT-CHAIN DEHYDROGENASES/REDUCTASES FAMILY MEMBER"/>
    <property type="match status" value="1"/>
</dbReference>
<dbReference type="OrthoDB" id="47007at2759"/>
<sequence>MAKDQYLAGKIAIVTGASKPNGIGAATAYTLAEHGASIVIHYGKNGAAAAETVKRIESLGVKVVAISADQTSKTFGQDVVNAALNAFDTKTIDIIVNNAGVINMRENLESTPVDDFDWFFHTNVRGPFLLMQAALPYLASPGGRIINIGSIVSRNGTAQANFYSSSKGALNSMTRGWAEELGPKGITVNVVAPGPIDTDLAAPEDHPITQKLRVEQYIKRNGKVEEVAEVIGFLASPMASFVTGQVINVDGGLIYP</sequence>
<keyword evidence="3" id="KW-0560">Oxidoreductase</keyword>
<dbReference type="Pfam" id="PF13561">
    <property type="entry name" value="adh_short_C2"/>
    <property type="match status" value="1"/>
</dbReference>
<evidence type="ECO:0000256" key="2">
    <source>
        <dbReference type="ARBA" id="ARBA00022857"/>
    </source>
</evidence>
<dbReference type="PRINTS" id="PR00081">
    <property type="entry name" value="GDHRDH"/>
</dbReference>